<gene>
    <name evidence="2" type="ordered locus">DGo_CA0176</name>
</gene>
<organism evidence="2 3">
    <name type="scientific">Deinococcus gobiensis (strain DSM 21396 / JCM 16679 / CGMCC 1.7299 / I-0)</name>
    <dbReference type="NCBI Taxonomy" id="745776"/>
    <lineage>
        <taxon>Bacteria</taxon>
        <taxon>Thermotogati</taxon>
        <taxon>Deinococcota</taxon>
        <taxon>Deinococci</taxon>
        <taxon>Deinococcales</taxon>
        <taxon>Deinococcaceae</taxon>
        <taxon>Deinococcus</taxon>
    </lineage>
</organism>
<dbReference type="STRING" id="745776.DGo_CA0176"/>
<reference evidence="2 3" key="1">
    <citation type="journal article" date="2012" name="PLoS ONE">
        <title>Genome sequence and transcriptome analysis of the radioresistant bacterium Deinococcus gobiensis: insights into the extreme environmental adaptations.</title>
        <authorList>
            <person name="Yuan M."/>
            <person name="Chen M."/>
            <person name="Zhang W."/>
            <person name="Lu W."/>
            <person name="Wang J."/>
            <person name="Yang M."/>
            <person name="Zhao P."/>
            <person name="Tang R."/>
            <person name="Li X."/>
            <person name="Hao Y."/>
            <person name="Zhou Z."/>
            <person name="Zhan Y."/>
            <person name="Yu H."/>
            <person name="Teng C."/>
            <person name="Yan Y."/>
            <person name="Ping S."/>
            <person name="Wang Y."/>
            <person name="Lin M."/>
        </authorList>
    </citation>
    <scope>NUCLEOTIDE SEQUENCE [LARGE SCALE GENOMIC DNA]</scope>
    <source>
        <strain evidence="2 3">I-0</strain>
    </source>
</reference>
<dbReference type="AlphaFoldDB" id="H8GTF3"/>
<accession>H8GTF3</accession>
<dbReference type="PATRIC" id="fig|745776.4.peg.182"/>
<dbReference type="KEGG" id="dgo:DGo_CA0176"/>
<feature type="compositionally biased region" description="Basic and acidic residues" evidence="1">
    <location>
        <begin position="60"/>
        <end position="70"/>
    </location>
</feature>
<feature type="compositionally biased region" description="Basic and acidic residues" evidence="1">
    <location>
        <begin position="7"/>
        <end position="18"/>
    </location>
</feature>
<name>H8GTF3_DEIGI</name>
<dbReference type="HOGENOM" id="CLU_2616146_0_0_0"/>
<evidence type="ECO:0000256" key="1">
    <source>
        <dbReference type="SAM" id="MobiDB-lite"/>
    </source>
</evidence>
<proteinExistence type="predicted"/>
<sequence>MVPNLSVREDAPETEVRAEQGPAPADLAGRAAPPVPTPSGEGLSAAEVARLTGDGEEAAAADRDLNRAEGVDPDSSES</sequence>
<protein>
    <submittedName>
        <fullName evidence="2">Uncharacterized protein</fullName>
    </submittedName>
</protein>
<dbReference type="EMBL" id="CP002191">
    <property type="protein sequence ID" value="AFD24103.1"/>
    <property type="molecule type" value="Genomic_DNA"/>
</dbReference>
<evidence type="ECO:0000313" key="3">
    <source>
        <dbReference type="Proteomes" id="UP000007575"/>
    </source>
</evidence>
<keyword evidence="3" id="KW-1185">Reference proteome</keyword>
<dbReference type="Proteomes" id="UP000007575">
    <property type="component" value="Chromosome"/>
</dbReference>
<evidence type="ECO:0000313" key="2">
    <source>
        <dbReference type="EMBL" id="AFD24103.1"/>
    </source>
</evidence>
<feature type="region of interest" description="Disordered" evidence="1">
    <location>
        <begin position="1"/>
        <end position="78"/>
    </location>
</feature>